<dbReference type="PANTHER" id="PTHR34129:SF1">
    <property type="entry name" value="DUF952 DOMAIN-CONTAINING PROTEIN"/>
    <property type="match status" value="1"/>
</dbReference>
<protein>
    <submittedName>
        <fullName evidence="1">DUF952 domain-containing protein</fullName>
    </submittedName>
</protein>
<comment type="caution">
    <text evidence="1">The sequence shown here is derived from an EMBL/GenBank/DDBJ whole genome shotgun (WGS) entry which is preliminary data.</text>
</comment>
<dbReference type="InterPro" id="IPR009297">
    <property type="entry name" value="DUF952"/>
</dbReference>
<proteinExistence type="predicted"/>
<dbReference type="SUPFAM" id="SSF56399">
    <property type="entry name" value="ADP-ribosylation"/>
    <property type="match status" value="1"/>
</dbReference>
<dbReference type="AlphaFoldDB" id="A0AAW9RYN4"/>
<dbReference type="Proteomes" id="UP001378188">
    <property type="component" value="Unassembled WGS sequence"/>
</dbReference>
<keyword evidence="2" id="KW-1185">Reference proteome</keyword>
<organism evidence="1 2">
    <name type="scientific">Microbaculum marinum</name>
    <dbReference type="NCBI Taxonomy" id="1764581"/>
    <lineage>
        <taxon>Bacteria</taxon>
        <taxon>Pseudomonadati</taxon>
        <taxon>Pseudomonadota</taxon>
        <taxon>Alphaproteobacteria</taxon>
        <taxon>Hyphomicrobiales</taxon>
        <taxon>Tepidamorphaceae</taxon>
        <taxon>Microbaculum</taxon>
    </lineage>
</organism>
<evidence type="ECO:0000313" key="2">
    <source>
        <dbReference type="Proteomes" id="UP001378188"/>
    </source>
</evidence>
<dbReference type="RefSeq" id="WP_340330239.1">
    <property type="nucleotide sequence ID" value="NZ_JAZHOF010000005.1"/>
</dbReference>
<dbReference type="PANTHER" id="PTHR34129">
    <property type="entry name" value="BLR1139 PROTEIN"/>
    <property type="match status" value="1"/>
</dbReference>
<accession>A0AAW9RYN4</accession>
<gene>
    <name evidence="1" type="ORF">V3328_13710</name>
</gene>
<dbReference type="EMBL" id="JAZHOF010000005">
    <property type="protein sequence ID" value="MEJ8572541.1"/>
    <property type="molecule type" value="Genomic_DNA"/>
</dbReference>
<dbReference type="Pfam" id="PF06108">
    <property type="entry name" value="DUF952"/>
    <property type="match status" value="1"/>
</dbReference>
<sequence>MENTVFKICGREEWAAASVAGEYLGNADDARDGFIHLSAADQVAGTLEKHYAGRTDLLLVAVDAEALGTALKWEPSRGGALFPHLYGPLPLASVTGVTEIGADQ</sequence>
<reference evidence="1 2" key="1">
    <citation type="submission" date="2024-02" db="EMBL/GenBank/DDBJ databases">
        <title>Genome analysis and characterization of Microbaculum marinisediminis sp. nov., isolated from marine sediment.</title>
        <authorList>
            <person name="Du Z.-J."/>
            <person name="Ye Y.-Q."/>
            <person name="Zhang Z.-R."/>
            <person name="Yuan S.-M."/>
            <person name="Zhang X.-Y."/>
        </authorList>
    </citation>
    <scope>NUCLEOTIDE SEQUENCE [LARGE SCALE GENOMIC DNA]</scope>
    <source>
        <strain evidence="1 2">SDUM1044001</strain>
    </source>
</reference>
<dbReference type="Gene3D" id="3.20.170.20">
    <property type="entry name" value="Protein of unknown function DUF952"/>
    <property type="match status" value="1"/>
</dbReference>
<evidence type="ECO:0000313" key="1">
    <source>
        <dbReference type="EMBL" id="MEJ8572541.1"/>
    </source>
</evidence>
<name>A0AAW9RYN4_9HYPH</name>